<organism evidence="1 2">
    <name type="scientific">Russula earlei</name>
    <dbReference type="NCBI Taxonomy" id="71964"/>
    <lineage>
        <taxon>Eukaryota</taxon>
        <taxon>Fungi</taxon>
        <taxon>Dikarya</taxon>
        <taxon>Basidiomycota</taxon>
        <taxon>Agaricomycotina</taxon>
        <taxon>Agaricomycetes</taxon>
        <taxon>Russulales</taxon>
        <taxon>Russulaceae</taxon>
        <taxon>Russula</taxon>
    </lineage>
</organism>
<name>A0ACC0UGM2_9AGAM</name>
<reference evidence="1" key="1">
    <citation type="submission" date="2021-03" db="EMBL/GenBank/DDBJ databases">
        <title>Evolutionary priming and transition to the ectomycorrhizal habit in an iconic lineage of mushroom-forming fungi: is preadaptation a requirement?</title>
        <authorList>
            <consortium name="DOE Joint Genome Institute"/>
            <person name="Looney B.P."/>
            <person name="Miyauchi S."/>
            <person name="Morin E."/>
            <person name="Drula E."/>
            <person name="Courty P.E."/>
            <person name="Chicoki N."/>
            <person name="Fauchery L."/>
            <person name="Kohler A."/>
            <person name="Kuo A."/>
            <person name="LaButti K."/>
            <person name="Pangilinan J."/>
            <person name="Lipzen A."/>
            <person name="Riley R."/>
            <person name="Andreopoulos W."/>
            <person name="He G."/>
            <person name="Johnson J."/>
            <person name="Barry K.W."/>
            <person name="Grigoriev I.V."/>
            <person name="Nagy L."/>
            <person name="Hibbett D."/>
            <person name="Henrissat B."/>
            <person name="Matheny P.B."/>
            <person name="Labbe J."/>
            <person name="Martin A.F."/>
        </authorList>
    </citation>
    <scope>NUCLEOTIDE SEQUENCE</scope>
    <source>
        <strain evidence="1">BPL698</strain>
    </source>
</reference>
<accession>A0ACC0UGM2</accession>
<gene>
    <name evidence="1" type="ORF">F5148DRAFT_594071</name>
</gene>
<sequence length="149" mass="16975">MRHFVFQMQKYLNQGHTPYSFARHPFSSCPPSNYLQYSFKWTDRGITDPAPFEEVGGPTKINSIQNALLLRSNLDDAWDKHKLFIHHVCSHSESQQRGLVVVPFVLGYDDIAGKVPKPGHVRNRDLCLLDDLLSLGHFLQGVLKNMKGT</sequence>
<dbReference type="EMBL" id="JAGFNK010000043">
    <property type="protein sequence ID" value="KAI9510406.1"/>
    <property type="molecule type" value="Genomic_DNA"/>
</dbReference>
<evidence type="ECO:0000313" key="1">
    <source>
        <dbReference type="EMBL" id="KAI9510406.1"/>
    </source>
</evidence>
<evidence type="ECO:0000313" key="2">
    <source>
        <dbReference type="Proteomes" id="UP001207468"/>
    </source>
</evidence>
<comment type="caution">
    <text evidence="1">The sequence shown here is derived from an EMBL/GenBank/DDBJ whole genome shotgun (WGS) entry which is preliminary data.</text>
</comment>
<dbReference type="Proteomes" id="UP001207468">
    <property type="component" value="Unassembled WGS sequence"/>
</dbReference>
<keyword evidence="2" id="KW-1185">Reference proteome</keyword>
<proteinExistence type="predicted"/>
<protein>
    <submittedName>
        <fullName evidence="1">Uncharacterized protein</fullName>
    </submittedName>
</protein>